<sequence>MPRIAGHGGYENKCYTHYVQDNGGHYCLHGPMVQTDAEWLANKMNTQLGQPPASRVFGGIERERELGRRDSRLYIRWQASAKRRRGSHGQTRLPRAVILHLNFRVVMELLIEPHHNAGCTGDSSDTFRHLRFRDRRRTPFATDRADTWVGDLSVVSLNSDQVTLLDKQSTVENAAAAIP</sequence>
<name>A0A652YVZ5_NOCGL</name>
<accession>A0A652YVZ5</accession>
<comment type="caution">
    <text evidence="1">The sequence shown here is derived from an EMBL/GenBank/DDBJ whole genome shotgun (WGS) entry which is preliminary data.</text>
</comment>
<evidence type="ECO:0000313" key="1">
    <source>
        <dbReference type="EMBL" id="TYQ07797.1"/>
    </source>
</evidence>
<protein>
    <submittedName>
        <fullName evidence="1">Uncharacterized protein</fullName>
    </submittedName>
</protein>
<dbReference type="EMBL" id="VNIQ01000001">
    <property type="protein sequence ID" value="TYQ07797.1"/>
    <property type="molecule type" value="Genomic_DNA"/>
</dbReference>
<gene>
    <name evidence="1" type="ORF">FNL38_101162</name>
</gene>
<proteinExistence type="predicted"/>
<reference evidence="1" key="1">
    <citation type="submission" date="2019-07" db="EMBL/GenBank/DDBJ databases">
        <title>Genomic Encyclopedia of Type Strains, Phase IV (KMG-IV): sequencing the most valuable type-strain genomes for metagenomic binning, comparative biology and taxonomic classification.</title>
        <authorList>
            <person name="Goeker M."/>
        </authorList>
    </citation>
    <scope>NUCLEOTIDE SEQUENCE</scope>
    <source>
        <strain evidence="1">DSM 44596</strain>
    </source>
</reference>
<organism evidence="1">
    <name type="scientific">Nocardia globerula</name>
    <dbReference type="NCBI Taxonomy" id="1818"/>
    <lineage>
        <taxon>Bacteria</taxon>
        <taxon>Bacillati</taxon>
        <taxon>Actinomycetota</taxon>
        <taxon>Actinomycetes</taxon>
        <taxon>Mycobacteriales</taxon>
        <taxon>Nocardiaceae</taxon>
        <taxon>Nocardia</taxon>
    </lineage>
</organism>
<dbReference type="AlphaFoldDB" id="A0A652YVZ5"/>